<evidence type="ECO:0000313" key="3">
    <source>
        <dbReference type="Proteomes" id="UP001233673"/>
    </source>
</evidence>
<accession>A0ABT9I9C3</accession>
<proteinExistence type="predicted"/>
<sequence>MRDGSRCRDRATDVDHHRGRDHHELDDLRSICSWHHNRKSSREGAAARKPLSERRRREPHPGLIG</sequence>
<feature type="compositionally biased region" description="Basic and acidic residues" evidence="1">
    <location>
        <begin position="1"/>
        <end position="29"/>
    </location>
</feature>
<evidence type="ECO:0000256" key="1">
    <source>
        <dbReference type="SAM" id="MobiDB-lite"/>
    </source>
</evidence>
<feature type="region of interest" description="Disordered" evidence="1">
    <location>
        <begin position="1"/>
        <end position="65"/>
    </location>
</feature>
<protein>
    <recommendedName>
        <fullName evidence="4">HNH endonuclease</fullName>
    </recommendedName>
</protein>
<feature type="compositionally biased region" description="Basic and acidic residues" evidence="1">
    <location>
        <begin position="40"/>
        <end position="65"/>
    </location>
</feature>
<organism evidence="2 3">
    <name type="scientific">Blastococcus carthaginiensis</name>
    <dbReference type="NCBI Taxonomy" id="3050034"/>
    <lineage>
        <taxon>Bacteria</taxon>
        <taxon>Bacillati</taxon>
        <taxon>Actinomycetota</taxon>
        <taxon>Actinomycetes</taxon>
        <taxon>Geodermatophilales</taxon>
        <taxon>Geodermatophilaceae</taxon>
        <taxon>Blastococcus</taxon>
    </lineage>
</organism>
<evidence type="ECO:0000313" key="2">
    <source>
        <dbReference type="EMBL" id="MDP5182165.1"/>
    </source>
</evidence>
<dbReference type="Proteomes" id="UP001233673">
    <property type="component" value="Unassembled WGS sequence"/>
</dbReference>
<gene>
    <name evidence="2" type="ORF">QOZ88_05910</name>
</gene>
<comment type="caution">
    <text evidence="2">The sequence shown here is derived from an EMBL/GenBank/DDBJ whole genome shotgun (WGS) entry which is preliminary data.</text>
</comment>
<reference evidence="3" key="1">
    <citation type="submission" date="2023-05" db="EMBL/GenBank/DDBJ databases">
        <title>Draft genome of Pseudofrankia sp. BMG5.37.</title>
        <authorList>
            <person name="Gtari M."/>
            <person name="Ghodhbane F."/>
            <person name="Sbissi I."/>
        </authorList>
    </citation>
    <scope>NUCLEOTIDE SEQUENCE [LARGE SCALE GENOMIC DNA]</scope>
    <source>
        <strain evidence="3">BMG 814</strain>
    </source>
</reference>
<name>A0ABT9I9C3_9ACTN</name>
<evidence type="ECO:0008006" key="4">
    <source>
        <dbReference type="Google" id="ProtNLM"/>
    </source>
</evidence>
<dbReference type="RefSeq" id="WP_305998867.1">
    <property type="nucleotide sequence ID" value="NZ_JASNFN010000004.1"/>
</dbReference>
<keyword evidence="3" id="KW-1185">Reference proteome</keyword>
<dbReference type="EMBL" id="JASNFN010000004">
    <property type="protein sequence ID" value="MDP5182165.1"/>
    <property type="molecule type" value="Genomic_DNA"/>
</dbReference>